<proteinExistence type="inferred from homology"/>
<reference evidence="7" key="1">
    <citation type="submission" date="2023-07" db="EMBL/GenBank/DDBJ databases">
        <title>Thauera sp. CAU 1555 isolated from sand of Yaerae Beach.</title>
        <authorList>
            <person name="Kim W."/>
        </authorList>
    </citation>
    <scope>NUCLEOTIDE SEQUENCE [LARGE SCALE GENOMIC DNA]</scope>
    <source>
        <strain evidence="7">CAU 1555</strain>
    </source>
</reference>
<feature type="compositionally biased region" description="Basic and acidic residues" evidence="4">
    <location>
        <begin position="46"/>
        <end position="108"/>
    </location>
</feature>
<feature type="region of interest" description="Disordered" evidence="4">
    <location>
        <begin position="194"/>
        <end position="221"/>
    </location>
</feature>
<keyword evidence="6" id="KW-0969">Cilium</keyword>
<evidence type="ECO:0000259" key="5">
    <source>
        <dbReference type="Pfam" id="PF02120"/>
    </source>
</evidence>
<feature type="compositionally biased region" description="Polar residues" evidence="4">
    <location>
        <begin position="369"/>
        <end position="380"/>
    </location>
</feature>
<dbReference type="EMBL" id="JACYTO010000001">
    <property type="protein sequence ID" value="MBD8501723.1"/>
    <property type="molecule type" value="Genomic_DNA"/>
</dbReference>
<feature type="region of interest" description="Disordered" evidence="4">
    <location>
        <begin position="369"/>
        <end position="419"/>
    </location>
</feature>
<dbReference type="InterPro" id="IPR021136">
    <property type="entry name" value="Flagellar_hook_control-like_C"/>
</dbReference>
<dbReference type="InterPro" id="IPR001635">
    <property type="entry name" value="Flag_hook_Flik"/>
</dbReference>
<keyword evidence="6" id="KW-0282">Flagellum</keyword>
<dbReference type="PRINTS" id="PR01007">
    <property type="entry name" value="FLGHOOKFLIK"/>
</dbReference>
<accession>A0ABR9B5S5</accession>
<comment type="function">
    <text evidence="1">Controls the length of the flagellar hook.</text>
</comment>
<feature type="compositionally biased region" description="Polar residues" evidence="4">
    <location>
        <begin position="1"/>
        <end position="17"/>
    </location>
</feature>
<dbReference type="Proteomes" id="UP000603602">
    <property type="component" value="Unassembled WGS sequence"/>
</dbReference>
<keyword evidence="7" id="KW-1185">Reference proteome</keyword>
<comment type="similarity">
    <text evidence="2">Belongs to the FliK family.</text>
</comment>
<dbReference type="PANTHER" id="PTHR37533:SF2">
    <property type="entry name" value="FLAGELLAR HOOK-LENGTH CONTROL PROTEIN"/>
    <property type="match status" value="1"/>
</dbReference>
<organism evidence="6 7">
    <name type="scientific">Thauera sedimentorum</name>
    <dbReference type="NCBI Taxonomy" id="2767595"/>
    <lineage>
        <taxon>Bacteria</taxon>
        <taxon>Pseudomonadati</taxon>
        <taxon>Pseudomonadota</taxon>
        <taxon>Betaproteobacteria</taxon>
        <taxon>Rhodocyclales</taxon>
        <taxon>Zoogloeaceae</taxon>
        <taxon>Thauera</taxon>
    </lineage>
</organism>
<feature type="compositionally biased region" description="Low complexity" evidence="4">
    <location>
        <begin position="131"/>
        <end position="142"/>
    </location>
</feature>
<feature type="compositionally biased region" description="Low complexity" evidence="4">
    <location>
        <begin position="111"/>
        <end position="120"/>
    </location>
</feature>
<feature type="domain" description="Flagellar hook-length control protein-like C-terminal" evidence="5">
    <location>
        <begin position="299"/>
        <end position="380"/>
    </location>
</feature>
<evidence type="ECO:0000256" key="3">
    <source>
        <dbReference type="ARBA" id="ARBA00022795"/>
    </source>
</evidence>
<dbReference type="CDD" id="cd17470">
    <property type="entry name" value="T3SS_Flik_C"/>
    <property type="match status" value="1"/>
</dbReference>
<feature type="compositionally biased region" description="Polar residues" evidence="4">
    <location>
        <begin position="403"/>
        <end position="416"/>
    </location>
</feature>
<sequence>MSSPITAQPQYGASAQSGLPPFMASQPERGSQAGDDFSRTLQNRMDAPRERNPERAAERPAEATAQRERPQAERPRNTEHGRRSEHGRRAEGTERSTERTDASAKDDAPASEEAAAAEQAAGGGDARPQDGAEAGKAPASTAATAALPAAIAALIPALAGAAGGTGAAADATSTETDPLADVLRGGKQKTASNLLAGADDSKGKSLQNALADKSPTLAEPSTNATRIASLVAQLQSRGSGAVTAFTESPAKAMQALQGEPPTSLQSVFAPRANNPLQPGPQLQVATPVGQNGWAEDVGSKVIWMTSRGESKAELVITPPNLGKVEVSINMNGDQATAQFLASTREAKEALEQALPRLRELMAQSGVNLGQTSVNTSGDQRTGQEDASPRGRHGRDAVGGVNETGGSTASGAATWTKQGEGLVDIFA</sequence>
<dbReference type="InterPro" id="IPR038610">
    <property type="entry name" value="FliK-like_C_sf"/>
</dbReference>
<dbReference type="Pfam" id="PF02120">
    <property type="entry name" value="Flg_hook"/>
    <property type="match status" value="1"/>
</dbReference>
<evidence type="ECO:0000256" key="2">
    <source>
        <dbReference type="ARBA" id="ARBA00009149"/>
    </source>
</evidence>
<gene>
    <name evidence="6" type="ORF">IFO67_02405</name>
</gene>
<evidence type="ECO:0000313" key="6">
    <source>
        <dbReference type="EMBL" id="MBD8501723.1"/>
    </source>
</evidence>
<dbReference type="Gene3D" id="3.30.750.140">
    <property type="match status" value="1"/>
</dbReference>
<name>A0ABR9B5S5_9RHOO</name>
<keyword evidence="3" id="KW-1005">Bacterial flagellum biogenesis</keyword>
<evidence type="ECO:0000256" key="1">
    <source>
        <dbReference type="ARBA" id="ARBA00003944"/>
    </source>
</evidence>
<dbReference type="InterPro" id="IPR052563">
    <property type="entry name" value="FliK"/>
</dbReference>
<keyword evidence="6" id="KW-0966">Cell projection</keyword>
<evidence type="ECO:0000313" key="7">
    <source>
        <dbReference type="Proteomes" id="UP000603602"/>
    </source>
</evidence>
<feature type="region of interest" description="Disordered" evidence="4">
    <location>
        <begin position="1"/>
        <end position="142"/>
    </location>
</feature>
<dbReference type="RefSeq" id="WP_187716555.1">
    <property type="nucleotide sequence ID" value="NZ_JACTAH010000001.1"/>
</dbReference>
<protein>
    <submittedName>
        <fullName evidence="6">Flagellar hook-length control protein FliK</fullName>
    </submittedName>
</protein>
<dbReference type="PANTHER" id="PTHR37533">
    <property type="entry name" value="FLAGELLAR HOOK-LENGTH CONTROL PROTEIN"/>
    <property type="match status" value="1"/>
</dbReference>
<evidence type="ECO:0000256" key="4">
    <source>
        <dbReference type="SAM" id="MobiDB-lite"/>
    </source>
</evidence>
<comment type="caution">
    <text evidence="6">The sequence shown here is derived from an EMBL/GenBank/DDBJ whole genome shotgun (WGS) entry which is preliminary data.</text>
</comment>